<feature type="non-terminal residue" evidence="1">
    <location>
        <position position="27"/>
    </location>
</feature>
<sequence length="27" mass="3275">MVSLKRSMSGFIKRLDWVQNFLRNSFN</sequence>
<reference evidence="1 2" key="1">
    <citation type="journal article" date="2019" name="Genome Biol. Evol.">
        <title>Insights into the evolution of the New World diploid cottons (Gossypium, subgenus Houzingenia) based on genome sequencing.</title>
        <authorList>
            <person name="Grover C.E."/>
            <person name="Arick M.A. 2nd"/>
            <person name="Thrash A."/>
            <person name="Conover J.L."/>
            <person name="Sanders W.S."/>
            <person name="Peterson D.G."/>
            <person name="Frelichowski J.E."/>
            <person name="Scheffler J.A."/>
            <person name="Scheffler B.E."/>
            <person name="Wendel J.F."/>
        </authorList>
    </citation>
    <scope>NUCLEOTIDE SEQUENCE [LARGE SCALE GENOMIC DNA]</scope>
    <source>
        <strain evidence="1">0</strain>
        <tissue evidence="1">Leaf</tissue>
    </source>
</reference>
<proteinExistence type="predicted"/>
<gene>
    <name evidence="1" type="ORF">Gohar_026903</name>
</gene>
<dbReference type="AlphaFoldDB" id="A0A7J9HTK9"/>
<comment type="caution">
    <text evidence="1">The sequence shown here is derived from an EMBL/GenBank/DDBJ whole genome shotgun (WGS) entry which is preliminary data.</text>
</comment>
<keyword evidence="2" id="KW-1185">Reference proteome</keyword>
<organism evidence="1 2">
    <name type="scientific">Gossypium harknessii</name>
    <dbReference type="NCBI Taxonomy" id="34285"/>
    <lineage>
        <taxon>Eukaryota</taxon>
        <taxon>Viridiplantae</taxon>
        <taxon>Streptophyta</taxon>
        <taxon>Embryophyta</taxon>
        <taxon>Tracheophyta</taxon>
        <taxon>Spermatophyta</taxon>
        <taxon>Magnoliopsida</taxon>
        <taxon>eudicotyledons</taxon>
        <taxon>Gunneridae</taxon>
        <taxon>Pentapetalae</taxon>
        <taxon>rosids</taxon>
        <taxon>malvids</taxon>
        <taxon>Malvales</taxon>
        <taxon>Malvaceae</taxon>
        <taxon>Malvoideae</taxon>
        <taxon>Gossypium</taxon>
    </lineage>
</organism>
<protein>
    <submittedName>
        <fullName evidence="1">Uncharacterized protein</fullName>
    </submittedName>
</protein>
<dbReference type="EMBL" id="JABFAD010000011">
    <property type="protein sequence ID" value="MBA0813013.1"/>
    <property type="molecule type" value="Genomic_DNA"/>
</dbReference>
<evidence type="ECO:0000313" key="2">
    <source>
        <dbReference type="Proteomes" id="UP000593560"/>
    </source>
</evidence>
<name>A0A7J9HTK9_9ROSI</name>
<accession>A0A7J9HTK9</accession>
<evidence type="ECO:0000313" key="1">
    <source>
        <dbReference type="EMBL" id="MBA0813013.1"/>
    </source>
</evidence>
<dbReference type="Proteomes" id="UP000593560">
    <property type="component" value="Unassembled WGS sequence"/>
</dbReference>